<reference evidence="2 3" key="1">
    <citation type="journal article" date="2012" name="Proc. Natl. Acad. Sci. U.S.A.">
        <title>Antigenic diversity is generated by distinct evolutionary mechanisms in African trypanosome species.</title>
        <authorList>
            <person name="Jackson A.P."/>
            <person name="Berry A."/>
            <person name="Aslett M."/>
            <person name="Allison H.C."/>
            <person name="Burton P."/>
            <person name="Vavrova-Anderson J."/>
            <person name="Brown R."/>
            <person name="Browne H."/>
            <person name="Corton N."/>
            <person name="Hauser H."/>
            <person name="Gamble J."/>
            <person name="Gilderthorp R."/>
            <person name="Marcello L."/>
            <person name="McQuillan J."/>
            <person name="Otto T.D."/>
            <person name="Quail M.A."/>
            <person name="Sanders M.J."/>
            <person name="van Tonder A."/>
            <person name="Ginger M.L."/>
            <person name="Field M.C."/>
            <person name="Barry J.D."/>
            <person name="Hertz-Fowler C."/>
            <person name="Berriman M."/>
        </authorList>
    </citation>
    <scope>NUCLEOTIDE SEQUENCE</scope>
    <source>
        <strain evidence="2 3">Y486</strain>
    </source>
</reference>
<gene>
    <name evidence="2" type="ORF">TvY486_0021970</name>
</gene>
<organism evidence="2 3">
    <name type="scientific">Trypanosoma vivax (strain Y486)</name>
    <dbReference type="NCBI Taxonomy" id="1055687"/>
    <lineage>
        <taxon>Eukaryota</taxon>
        <taxon>Discoba</taxon>
        <taxon>Euglenozoa</taxon>
        <taxon>Kinetoplastea</taxon>
        <taxon>Metakinetoplastina</taxon>
        <taxon>Trypanosomatida</taxon>
        <taxon>Trypanosomatidae</taxon>
        <taxon>Trypanosoma</taxon>
        <taxon>Duttonella</taxon>
    </lineage>
</organism>
<feature type="region of interest" description="Disordered" evidence="1">
    <location>
        <begin position="181"/>
        <end position="238"/>
    </location>
</feature>
<dbReference type="EMBL" id="CAEX01003530">
    <property type="protein sequence ID" value="CCD19499.1"/>
    <property type="molecule type" value="Genomic_DNA"/>
</dbReference>
<protein>
    <submittedName>
        <fullName evidence="2">Uncharacterized protein</fullName>
    </submittedName>
</protein>
<evidence type="ECO:0000256" key="1">
    <source>
        <dbReference type="SAM" id="MobiDB-lite"/>
    </source>
</evidence>
<proteinExistence type="predicted"/>
<name>F9WPM2_TRYVY</name>
<accession>F9WPM2</accession>
<evidence type="ECO:0000313" key="2">
    <source>
        <dbReference type="EMBL" id="CCD19499.1"/>
    </source>
</evidence>
<sequence length="273" mass="29095">MPGLGCSRPHLVLLGLPSHLPKVSPAPCRTANGLIDCIAVPTVRSPFDLDRSSARSCARAVLLNSWCTLVPARPSAAFCRRETGPPRVRARPTALHAVRACGPLKVCRGSSSHGTADLRRSGWPLPASVEACRARLFSVWRDSRPVRHRHPVGRTAFRVARSVRTAGRPAAVFVHAAGSVAAGSPAPNQRQEAGVARSRPSGSSTFRSRGDALDNQARRSGPSHLEVRRGGTNGGQSSQVLWRSFDAATMTPVATTEVMECEGARRTGRGTPR</sequence>
<dbReference type="AlphaFoldDB" id="F9WPM2"/>
<evidence type="ECO:0000313" key="3">
    <source>
        <dbReference type="Proteomes" id="UP000009027"/>
    </source>
</evidence>
<dbReference type="Proteomes" id="UP000009027">
    <property type="component" value="Unassembled WGS sequence"/>
</dbReference>
<dbReference type="VEuPathDB" id="TriTrypDB:TvY486_0021970"/>
<keyword evidence="3" id="KW-1185">Reference proteome</keyword>